<organism evidence="1 2">
    <name type="scientific">Rhizobium jaguaris</name>
    <dbReference type="NCBI Taxonomy" id="1312183"/>
    <lineage>
        <taxon>Bacteria</taxon>
        <taxon>Pseudomonadati</taxon>
        <taxon>Pseudomonadota</taxon>
        <taxon>Alphaproteobacteria</taxon>
        <taxon>Hyphomicrobiales</taxon>
        <taxon>Rhizobiaceae</taxon>
        <taxon>Rhizobium/Agrobacterium group</taxon>
        <taxon>Rhizobium</taxon>
    </lineage>
</organism>
<keyword evidence="1" id="KW-0614">Plasmid</keyword>
<evidence type="ECO:0000313" key="2">
    <source>
        <dbReference type="Proteomes" id="UP000282195"/>
    </source>
</evidence>
<dbReference type="OrthoDB" id="7359436at2"/>
<dbReference type="EMBL" id="CP032695">
    <property type="protein sequence ID" value="AYG63286.1"/>
    <property type="molecule type" value="Genomic_DNA"/>
</dbReference>
<protein>
    <submittedName>
        <fullName evidence="1">Uncharacterized protein</fullName>
    </submittedName>
</protein>
<gene>
    <name evidence="1" type="ORF">CCGE525_31940</name>
</gene>
<dbReference type="RefSeq" id="WP_120708194.1">
    <property type="nucleotide sequence ID" value="NZ_CP032695.1"/>
</dbReference>
<geneLocation type="plasmid" evidence="2">
    <name>prccge525c</name>
</geneLocation>
<dbReference type="KEGG" id="rjg:CCGE525_31940"/>
<sequence length="109" mass="11755">MNTLPFTATSYPRRSRTLNTANLQLEGLLTAIASINALLVDSGIVSRGEMQQALERAQQGVNGEARSLSEANQKAMLFPIRVLLLANEDTGQGRSRTFAEYAEAVGKSS</sequence>
<dbReference type="Proteomes" id="UP000282195">
    <property type="component" value="Plasmid pRCCGE525c"/>
</dbReference>
<reference evidence="1 2" key="1">
    <citation type="submission" date="2018-10" db="EMBL/GenBank/DDBJ databases">
        <title>Rhizobium etli, R. leguminosarum and a new Rhizobium genospecies from Phaseolus dumosus.</title>
        <authorList>
            <person name="Ramirez-Puebla S.T."/>
            <person name="Rogel-Hernandez M.A."/>
            <person name="Guerrero G."/>
            <person name="Ormeno-Orrillo E."/>
            <person name="Martinez-Romero J.C."/>
            <person name="Negrete-Yankelevich S."/>
            <person name="Martinez-Romero E."/>
        </authorList>
    </citation>
    <scope>NUCLEOTIDE SEQUENCE [LARGE SCALE GENOMIC DNA]</scope>
    <source>
        <strain evidence="1 2">CCGE525</strain>
        <plasmid evidence="2">prccge525c</plasmid>
    </source>
</reference>
<evidence type="ECO:0000313" key="1">
    <source>
        <dbReference type="EMBL" id="AYG63286.1"/>
    </source>
</evidence>
<name>A0A387G700_9HYPH</name>
<accession>A0A387G700</accession>
<keyword evidence="2" id="KW-1185">Reference proteome</keyword>
<dbReference type="AlphaFoldDB" id="A0A387G700"/>
<proteinExistence type="predicted"/>